<organism evidence="2 3">
    <name type="scientific">Edwardsiella piscicida</name>
    <dbReference type="NCBI Taxonomy" id="1263550"/>
    <lineage>
        <taxon>Bacteria</taxon>
        <taxon>Pseudomonadati</taxon>
        <taxon>Pseudomonadota</taxon>
        <taxon>Gammaproteobacteria</taxon>
        <taxon>Enterobacterales</taxon>
        <taxon>Hafniaceae</taxon>
        <taxon>Edwardsiella</taxon>
    </lineage>
</organism>
<gene>
    <name evidence="2" type="ordered locus">ETAE_2926</name>
</gene>
<reference evidence="2 3" key="1">
    <citation type="journal article" date="2009" name="PLoS ONE">
        <title>Genome sequence of the versatile fish pathogen Edwardsiella tarda provides insights into its adaptation to broad host ranges and intracellular niches.</title>
        <authorList>
            <person name="Wang Q."/>
            <person name="Yang M."/>
            <person name="Xiao J."/>
            <person name="Wu H."/>
            <person name="Wang X."/>
            <person name="Lv Y."/>
            <person name="Xu L."/>
            <person name="Zheng H."/>
            <person name="Wang S."/>
            <person name="Zhao G."/>
            <person name="Liu Q."/>
            <person name="Zhang Y."/>
        </authorList>
    </citation>
    <scope>NUCLEOTIDE SEQUENCE [LARGE SCALE GENOMIC DNA]</scope>
    <source>
        <strain evidence="3">EIB202 / CCTCC M208068</strain>
    </source>
</reference>
<protein>
    <submittedName>
        <fullName evidence="2">Uncharacterized protein</fullName>
    </submittedName>
</protein>
<dbReference type="EMBL" id="CP001135">
    <property type="protein sequence ID" value="ACY85759.1"/>
    <property type="molecule type" value="Genomic_DNA"/>
</dbReference>
<keyword evidence="1" id="KW-0812">Transmembrane</keyword>
<sequence length="70" mass="7848">MHFIDGVDDDFQGGALFAQCLRTLRFIPDIRLFQLGVYFFQALFLGIVVKDTPSEHLSAQTGPEYGVLPD</sequence>
<accession>A0AAU8PWH4</accession>
<evidence type="ECO:0000313" key="3">
    <source>
        <dbReference type="Proteomes" id="UP000002634"/>
    </source>
</evidence>
<dbReference type="AlphaFoldDB" id="A0AAU8PWH4"/>
<keyword evidence="1" id="KW-1133">Transmembrane helix</keyword>
<dbReference type="KEGG" id="etr:ETAE_2926"/>
<keyword evidence="3" id="KW-1185">Reference proteome</keyword>
<feature type="transmembrane region" description="Helical" evidence="1">
    <location>
        <begin position="32"/>
        <end position="49"/>
    </location>
</feature>
<evidence type="ECO:0000256" key="1">
    <source>
        <dbReference type="SAM" id="Phobius"/>
    </source>
</evidence>
<name>A0AAU8PWH4_EDWPI</name>
<proteinExistence type="predicted"/>
<keyword evidence="1" id="KW-0472">Membrane</keyword>
<dbReference type="Proteomes" id="UP000002634">
    <property type="component" value="Chromosome"/>
</dbReference>
<evidence type="ECO:0000313" key="2">
    <source>
        <dbReference type="EMBL" id="ACY85759.1"/>
    </source>
</evidence>